<keyword evidence="1" id="KW-1133">Transmembrane helix</keyword>
<feature type="transmembrane region" description="Helical" evidence="1">
    <location>
        <begin position="47"/>
        <end position="69"/>
    </location>
</feature>
<evidence type="ECO:0000313" key="2">
    <source>
        <dbReference type="EMBL" id="KPP56993.1"/>
    </source>
</evidence>
<gene>
    <name evidence="2" type="ORF">Z043_125335</name>
</gene>
<proteinExistence type="predicted"/>
<feature type="transmembrane region" description="Helical" evidence="1">
    <location>
        <begin position="81"/>
        <end position="101"/>
    </location>
</feature>
<feature type="transmembrane region" description="Helical" evidence="1">
    <location>
        <begin position="20"/>
        <end position="41"/>
    </location>
</feature>
<name>A0A0N8JV30_SCLFO</name>
<feature type="non-terminal residue" evidence="2">
    <location>
        <position position="1"/>
    </location>
</feature>
<sequence length="165" mass="17866">PQATPPKLYQPFVFWDPETIAVSAILLGLFHLLLAMPLYYMDISLPMFYLLPMCVGTVCVVAGSFGVACERAPSRMLLKGCAYSSVGGVLGALCILCVYRPSLDALSPASCNMTDEAHDPSDRCPKELISDLFSGIATTLLLYNLATLVLHSLLSFSAWKGLRTN</sequence>
<accession>A0A0N8JV30</accession>
<keyword evidence="1" id="KW-0812">Transmembrane</keyword>
<dbReference type="EMBL" id="JARO02018066">
    <property type="protein sequence ID" value="KPP56993.1"/>
    <property type="molecule type" value="Genomic_DNA"/>
</dbReference>
<evidence type="ECO:0000256" key="1">
    <source>
        <dbReference type="SAM" id="Phobius"/>
    </source>
</evidence>
<dbReference type="AlphaFoldDB" id="A0A0N8JV30"/>
<keyword evidence="1" id="KW-0472">Membrane</keyword>
<organism evidence="2 3">
    <name type="scientific">Scleropages formosus</name>
    <name type="common">Asian bonytongue</name>
    <name type="synonym">Osteoglossum formosum</name>
    <dbReference type="NCBI Taxonomy" id="113540"/>
    <lineage>
        <taxon>Eukaryota</taxon>
        <taxon>Metazoa</taxon>
        <taxon>Chordata</taxon>
        <taxon>Craniata</taxon>
        <taxon>Vertebrata</taxon>
        <taxon>Euteleostomi</taxon>
        <taxon>Actinopterygii</taxon>
        <taxon>Neopterygii</taxon>
        <taxon>Teleostei</taxon>
        <taxon>Osteoglossocephala</taxon>
        <taxon>Osteoglossomorpha</taxon>
        <taxon>Osteoglossiformes</taxon>
        <taxon>Osteoglossidae</taxon>
        <taxon>Scleropages</taxon>
    </lineage>
</organism>
<evidence type="ECO:0000313" key="3">
    <source>
        <dbReference type="Proteomes" id="UP000034805"/>
    </source>
</evidence>
<reference evidence="2 3" key="1">
    <citation type="submission" date="2015-08" db="EMBL/GenBank/DDBJ databases">
        <title>The genome of the Asian arowana (Scleropages formosus).</title>
        <authorList>
            <person name="Tan M.H."/>
            <person name="Gan H.M."/>
            <person name="Croft L.J."/>
            <person name="Austin C.M."/>
        </authorList>
    </citation>
    <scope>NUCLEOTIDE SEQUENCE [LARGE SCALE GENOMIC DNA]</scope>
    <source>
        <strain evidence="2">Aro1</strain>
    </source>
</reference>
<feature type="transmembrane region" description="Helical" evidence="1">
    <location>
        <begin position="140"/>
        <end position="159"/>
    </location>
</feature>
<dbReference type="Proteomes" id="UP000034805">
    <property type="component" value="Unassembled WGS sequence"/>
</dbReference>
<protein>
    <submittedName>
        <fullName evidence="2">Uncharacterized protein</fullName>
    </submittedName>
</protein>
<comment type="caution">
    <text evidence="2">The sequence shown here is derived from an EMBL/GenBank/DDBJ whole genome shotgun (WGS) entry which is preliminary data.</text>
</comment>